<dbReference type="CDD" id="cd00086">
    <property type="entry name" value="homeodomain"/>
    <property type="match status" value="3"/>
</dbReference>
<proteinExistence type="predicted"/>
<feature type="compositionally biased region" description="Pro residues" evidence="6">
    <location>
        <begin position="23"/>
        <end position="37"/>
    </location>
</feature>
<name>A0A371DF78_9APHY</name>
<reference evidence="9 10" key="1">
    <citation type="journal article" date="2018" name="Biotechnol. Biofuels">
        <title>Integrative visual omics of the white-rot fungus Polyporus brumalis exposes the biotechnological potential of its oxidative enzymes for delignifying raw plant biomass.</title>
        <authorList>
            <person name="Miyauchi S."/>
            <person name="Rancon A."/>
            <person name="Drula E."/>
            <person name="Hage H."/>
            <person name="Chaduli D."/>
            <person name="Favel A."/>
            <person name="Grisel S."/>
            <person name="Henrissat B."/>
            <person name="Herpoel-Gimbert I."/>
            <person name="Ruiz-Duenas F.J."/>
            <person name="Chevret D."/>
            <person name="Hainaut M."/>
            <person name="Lin J."/>
            <person name="Wang M."/>
            <person name="Pangilinan J."/>
            <person name="Lipzen A."/>
            <person name="Lesage-Meessen L."/>
            <person name="Navarro D."/>
            <person name="Riley R."/>
            <person name="Grigoriev I.V."/>
            <person name="Zhou S."/>
            <person name="Raouche S."/>
            <person name="Rosso M.N."/>
        </authorList>
    </citation>
    <scope>NUCLEOTIDE SEQUENCE [LARGE SCALE GENOMIC DNA]</scope>
    <source>
        <strain evidence="9 10">BRFM 1820</strain>
    </source>
</reference>
<dbReference type="PROSITE" id="PS50071">
    <property type="entry name" value="HOMEOBOX_2"/>
    <property type="match status" value="3"/>
</dbReference>
<feature type="compositionally biased region" description="Low complexity" evidence="6">
    <location>
        <begin position="320"/>
        <end position="338"/>
    </location>
</feature>
<dbReference type="Pfam" id="PF00046">
    <property type="entry name" value="Homeodomain"/>
    <property type="match status" value="3"/>
</dbReference>
<evidence type="ECO:0000313" key="10">
    <source>
        <dbReference type="Proteomes" id="UP000256964"/>
    </source>
</evidence>
<dbReference type="GO" id="GO:0000978">
    <property type="term" value="F:RNA polymerase II cis-regulatory region sequence-specific DNA binding"/>
    <property type="evidence" value="ECO:0007669"/>
    <property type="project" value="TreeGrafter"/>
</dbReference>
<feature type="DNA-binding region" description="Homeobox" evidence="4">
    <location>
        <begin position="206"/>
        <end position="265"/>
    </location>
</feature>
<feature type="compositionally biased region" description="Basic and acidic residues" evidence="6">
    <location>
        <begin position="343"/>
        <end position="352"/>
    </location>
</feature>
<dbReference type="PANTHER" id="PTHR24324">
    <property type="entry name" value="HOMEOBOX PROTEIN HHEX"/>
    <property type="match status" value="1"/>
</dbReference>
<feature type="domain" description="Homeobox" evidence="8">
    <location>
        <begin position="204"/>
        <end position="264"/>
    </location>
</feature>
<keyword evidence="1 4" id="KW-0238">DNA-binding</keyword>
<evidence type="ECO:0000256" key="2">
    <source>
        <dbReference type="ARBA" id="ARBA00023155"/>
    </source>
</evidence>
<dbReference type="PANTHER" id="PTHR24324:SF9">
    <property type="entry name" value="HOMEOBOX DOMAIN-CONTAINING PROTEIN"/>
    <property type="match status" value="1"/>
</dbReference>
<feature type="DNA-binding region" description="Homeobox" evidence="4">
    <location>
        <begin position="65"/>
        <end position="124"/>
    </location>
</feature>
<dbReference type="PROSITE" id="PS00027">
    <property type="entry name" value="HOMEOBOX_1"/>
    <property type="match status" value="2"/>
</dbReference>
<feature type="region of interest" description="Disordered" evidence="6">
    <location>
        <begin position="23"/>
        <end position="77"/>
    </location>
</feature>
<organism evidence="9 10">
    <name type="scientific">Lentinus brumalis</name>
    <dbReference type="NCBI Taxonomy" id="2498619"/>
    <lineage>
        <taxon>Eukaryota</taxon>
        <taxon>Fungi</taxon>
        <taxon>Dikarya</taxon>
        <taxon>Basidiomycota</taxon>
        <taxon>Agaricomycotina</taxon>
        <taxon>Agaricomycetes</taxon>
        <taxon>Polyporales</taxon>
        <taxon>Polyporaceae</taxon>
        <taxon>Lentinus</taxon>
    </lineage>
</organism>
<evidence type="ECO:0000259" key="8">
    <source>
        <dbReference type="PROSITE" id="PS50071"/>
    </source>
</evidence>
<feature type="region of interest" description="Disordered" evidence="6">
    <location>
        <begin position="407"/>
        <end position="515"/>
    </location>
</feature>
<dbReference type="SMART" id="SM00389">
    <property type="entry name" value="HOX"/>
    <property type="match status" value="3"/>
</dbReference>
<feature type="chain" id="PRO_5017083887" description="Homeobox domain-containing protein" evidence="7">
    <location>
        <begin position="18"/>
        <end position="578"/>
    </location>
</feature>
<dbReference type="GO" id="GO:0030154">
    <property type="term" value="P:cell differentiation"/>
    <property type="evidence" value="ECO:0007669"/>
    <property type="project" value="TreeGrafter"/>
</dbReference>
<evidence type="ECO:0000256" key="3">
    <source>
        <dbReference type="ARBA" id="ARBA00023242"/>
    </source>
</evidence>
<feature type="compositionally biased region" description="Basic and acidic residues" evidence="6">
    <location>
        <begin position="56"/>
        <end position="66"/>
    </location>
</feature>
<dbReference type="AlphaFoldDB" id="A0A371DF78"/>
<dbReference type="InterPro" id="IPR009057">
    <property type="entry name" value="Homeodomain-like_sf"/>
</dbReference>
<feature type="region of interest" description="Disordered" evidence="6">
    <location>
        <begin position="315"/>
        <end position="362"/>
    </location>
</feature>
<evidence type="ECO:0000256" key="4">
    <source>
        <dbReference type="PROSITE-ProRule" id="PRU00108"/>
    </source>
</evidence>
<dbReference type="OrthoDB" id="6159439at2759"/>
<keyword evidence="2 4" id="KW-0371">Homeobox</keyword>
<dbReference type="STRING" id="139420.A0A371DF78"/>
<dbReference type="GO" id="GO:0000981">
    <property type="term" value="F:DNA-binding transcription factor activity, RNA polymerase II-specific"/>
    <property type="evidence" value="ECO:0007669"/>
    <property type="project" value="InterPro"/>
</dbReference>
<comment type="subcellular location">
    <subcellularLocation>
        <location evidence="4 5">Nucleus</location>
    </subcellularLocation>
</comment>
<keyword evidence="3 4" id="KW-0539">Nucleus</keyword>
<evidence type="ECO:0000313" key="9">
    <source>
        <dbReference type="EMBL" id="RDX51177.1"/>
    </source>
</evidence>
<dbReference type="Gene3D" id="1.10.10.60">
    <property type="entry name" value="Homeodomain-like"/>
    <property type="match status" value="3"/>
</dbReference>
<evidence type="ECO:0000256" key="1">
    <source>
        <dbReference type="ARBA" id="ARBA00023125"/>
    </source>
</evidence>
<feature type="compositionally biased region" description="Acidic residues" evidence="6">
    <location>
        <begin position="421"/>
        <end position="437"/>
    </location>
</feature>
<dbReference type="InterPro" id="IPR001356">
    <property type="entry name" value="HD"/>
</dbReference>
<dbReference type="GO" id="GO:0005634">
    <property type="term" value="C:nucleus"/>
    <property type="evidence" value="ECO:0007669"/>
    <property type="project" value="UniProtKB-SubCell"/>
</dbReference>
<keyword evidence="10" id="KW-1185">Reference proteome</keyword>
<sequence length="578" mass="63544">MLLASSISICIFRLALPSPIASFPPPSISPSPSPSPDMHPSLAHWDQPAAASSKLPLKEPKQEQPKKPRHRHSPMQLAALNELYDKTEHPSLEDRTALAERLGMETKTVNSWFQNKRASSKKRHKAPLTQCELPPISALIASVSAPPSSSLSPHQLEYDELISDDELYQPLSAHSASSAHPPPQHTLFYAGDPQQQHLFDSDSSMPRKARSRPSQEQTEELKKFYELKPHPTKEEREALGVKIGMRYQSVTNWFQNQRSIAKKREEAAAARAATAPQSRAFSPLAIPPSSSALHPSLAVPPPTSHPSLAALLHPPRAHRSPSVALSGSSLPSSPRASPYPVHPAERALDATHRRPRRTRPEPWQLDALKKLFNRTKTPSIEDRQRLAAEIGMDLGKVTNWFRNLRQSDRKRSRQSGSVSGDDMDDDTDAMDIADDDSSTQASFTRTATPSSSSTPGIEFVKIETEETARQPQPLYTRVPLARSQSDVCSDEDYPEAVTPSPQSSPPPSAVASTSSLALPLAHHPHARETKASIQRYPLEYARYGNEKKALPTPAVLSSGVKMEDALLLLSFSHGTVVH</sequence>
<dbReference type="InterPro" id="IPR051000">
    <property type="entry name" value="Homeobox_DNA-bind_prot"/>
</dbReference>
<dbReference type="EMBL" id="KZ857396">
    <property type="protein sequence ID" value="RDX51177.1"/>
    <property type="molecule type" value="Genomic_DNA"/>
</dbReference>
<feature type="region of interest" description="Disordered" evidence="6">
    <location>
        <begin position="196"/>
        <end position="219"/>
    </location>
</feature>
<keyword evidence="7" id="KW-0732">Signal</keyword>
<evidence type="ECO:0000256" key="7">
    <source>
        <dbReference type="SAM" id="SignalP"/>
    </source>
</evidence>
<feature type="domain" description="Homeobox" evidence="8">
    <location>
        <begin position="351"/>
        <end position="411"/>
    </location>
</feature>
<protein>
    <recommendedName>
        <fullName evidence="8">Homeobox domain-containing protein</fullName>
    </recommendedName>
</protein>
<evidence type="ECO:0000256" key="6">
    <source>
        <dbReference type="SAM" id="MobiDB-lite"/>
    </source>
</evidence>
<feature type="region of interest" description="Disordered" evidence="6">
    <location>
        <begin position="268"/>
        <end position="287"/>
    </location>
</feature>
<feature type="compositionally biased region" description="Low complexity" evidence="6">
    <location>
        <begin position="438"/>
        <end position="455"/>
    </location>
</feature>
<accession>A0A371DF78</accession>
<evidence type="ECO:0000256" key="5">
    <source>
        <dbReference type="RuleBase" id="RU000682"/>
    </source>
</evidence>
<gene>
    <name evidence="9" type="ORF">OH76DRAFT_1401949</name>
</gene>
<dbReference type="InterPro" id="IPR017970">
    <property type="entry name" value="Homeobox_CS"/>
</dbReference>
<feature type="domain" description="Homeobox" evidence="8">
    <location>
        <begin position="63"/>
        <end position="123"/>
    </location>
</feature>
<feature type="signal peptide" evidence="7">
    <location>
        <begin position="1"/>
        <end position="17"/>
    </location>
</feature>
<dbReference type="SUPFAM" id="SSF46689">
    <property type="entry name" value="Homeodomain-like"/>
    <property type="match status" value="3"/>
</dbReference>
<feature type="DNA-binding region" description="Homeobox" evidence="4">
    <location>
        <begin position="353"/>
        <end position="412"/>
    </location>
</feature>
<dbReference type="Proteomes" id="UP000256964">
    <property type="component" value="Unassembled WGS sequence"/>
</dbReference>